<dbReference type="EMBL" id="WIBF01000002">
    <property type="protein sequence ID" value="MQQ07777.1"/>
    <property type="molecule type" value="Genomic_DNA"/>
</dbReference>
<dbReference type="AlphaFoldDB" id="A0A843YG52"/>
<dbReference type="InterPro" id="IPR011991">
    <property type="entry name" value="ArsR-like_HTH"/>
</dbReference>
<accession>A0A843YG52</accession>
<dbReference type="Proteomes" id="UP000444174">
    <property type="component" value="Unassembled WGS sequence"/>
</dbReference>
<dbReference type="Pfam" id="PF12802">
    <property type="entry name" value="MarR_2"/>
    <property type="match status" value="1"/>
</dbReference>
<name>A0A843YG52_9RHOB</name>
<dbReference type="SUPFAM" id="SSF46785">
    <property type="entry name" value="Winged helix' DNA-binding domain"/>
    <property type="match status" value="1"/>
</dbReference>
<evidence type="ECO:0000259" key="1">
    <source>
        <dbReference type="Pfam" id="PF12802"/>
    </source>
</evidence>
<reference evidence="2 3" key="1">
    <citation type="submission" date="2019-10" db="EMBL/GenBank/DDBJ databases">
        <title>Epibacterium sp. nov., isolated from seawater.</title>
        <authorList>
            <person name="Zhang X."/>
            <person name="Li N."/>
        </authorList>
    </citation>
    <scope>NUCLEOTIDE SEQUENCE [LARGE SCALE GENOMIC DNA]</scope>
    <source>
        <strain evidence="2 3">SM1979</strain>
    </source>
</reference>
<dbReference type="GO" id="GO:0003700">
    <property type="term" value="F:DNA-binding transcription factor activity"/>
    <property type="evidence" value="ECO:0007669"/>
    <property type="project" value="InterPro"/>
</dbReference>
<protein>
    <submittedName>
        <fullName evidence="2">MarR family transcriptional regulator</fullName>
    </submittedName>
</protein>
<evidence type="ECO:0000313" key="3">
    <source>
        <dbReference type="Proteomes" id="UP000444174"/>
    </source>
</evidence>
<dbReference type="InterPro" id="IPR036388">
    <property type="entry name" value="WH-like_DNA-bd_sf"/>
</dbReference>
<comment type="caution">
    <text evidence="2">The sequence shown here is derived from an EMBL/GenBank/DDBJ whole genome shotgun (WGS) entry which is preliminary data.</text>
</comment>
<dbReference type="CDD" id="cd00090">
    <property type="entry name" value="HTH_ARSR"/>
    <property type="match status" value="1"/>
</dbReference>
<dbReference type="Gene3D" id="1.10.10.10">
    <property type="entry name" value="Winged helix-like DNA-binding domain superfamily/Winged helix DNA-binding domain"/>
    <property type="match status" value="1"/>
</dbReference>
<dbReference type="InterPro" id="IPR000835">
    <property type="entry name" value="HTH_MarR-typ"/>
</dbReference>
<evidence type="ECO:0000313" key="2">
    <source>
        <dbReference type="EMBL" id="MQQ07777.1"/>
    </source>
</evidence>
<organism evidence="2 3">
    <name type="scientific">Tritonibacter litoralis</name>
    <dbReference type="NCBI Taxonomy" id="2662264"/>
    <lineage>
        <taxon>Bacteria</taxon>
        <taxon>Pseudomonadati</taxon>
        <taxon>Pseudomonadota</taxon>
        <taxon>Alphaproteobacteria</taxon>
        <taxon>Rhodobacterales</taxon>
        <taxon>Paracoccaceae</taxon>
        <taxon>Tritonibacter</taxon>
    </lineage>
</organism>
<dbReference type="InterPro" id="IPR036390">
    <property type="entry name" value="WH_DNA-bd_sf"/>
</dbReference>
<keyword evidence="3" id="KW-1185">Reference proteome</keyword>
<gene>
    <name evidence="2" type="ORF">GFB49_04880</name>
</gene>
<sequence>MDSDLLSGGQDYFGDDTATTAYNRVWFNILRTHRKLLPEIGASLRESGIKDPIWYEIFLEIERGGATGRLASEIQDALNIPQYAMSRHVTRMLQADLVRREFIADGRRKQVLHLTEKSKGLSDKIWPQYMAEIQAVVSEKLTTEEGYVLTRLLIKLQQ</sequence>
<feature type="domain" description="HTH marR-type" evidence="1">
    <location>
        <begin position="48"/>
        <end position="108"/>
    </location>
</feature>
<proteinExistence type="predicted"/>